<evidence type="ECO:0000313" key="1">
    <source>
        <dbReference type="EMBL" id="MTU43695.1"/>
    </source>
</evidence>
<dbReference type="AlphaFoldDB" id="A0A6I3S1Z0"/>
<reference evidence="1 2" key="1">
    <citation type="journal article" date="2019" name="Nat. Med.">
        <title>A library of human gut bacterial isolates paired with longitudinal multiomics data enables mechanistic microbiome research.</title>
        <authorList>
            <person name="Poyet M."/>
            <person name="Groussin M."/>
            <person name="Gibbons S.M."/>
            <person name="Avila-Pacheco J."/>
            <person name="Jiang X."/>
            <person name="Kearney S.M."/>
            <person name="Perrotta A.R."/>
            <person name="Berdy B."/>
            <person name="Zhao S."/>
            <person name="Lieberman T.D."/>
            <person name="Swanson P.K."/>
            <person name="Smith M."/>
            <person name="Roesemann S."/>
            <person name="Alexander J.E."/>
            <person name="Rich S.A."/>
            <person name="Livny J."/>
            <person name="Vlamakis H."/>
            <person name="Clish C."/>
            <person name="Bullock K."/>
            <person name="Deik A."/>
            <person name="Scott J."/>
            <person name="Pierce K.A."/>
            <person name="Xavier R.J."/>
            <person name="Alm E.J."/>
        </authorList>
    </citation>
    <scope>NUCLEOTIDE SEQUENCE [LARGE SCALE GENOMIC DNA]</scope>
    <source>
        <strain evidence="1 2">BIOML-A2</strain>
    </source>
</reference>
<proteinExistence type="predicted"/>
<organism evidence="1 2">
    <name type="scientific">Parasutterella excrementihominis</name>
    <dbReference type="NCBI Taxonomy" id="487175"/>
    <lineage>
        <taxon>Bacteria</taxon>
        <taxon>Pseudomonadati</taxon>
        <taxon>Pseudomonadota</taxon>
        <taxon>Betaproteobacteria</taxon>
        <taxon>Burkholderiales</taxon>
        <taxon>Sutterellaceae</taxon>
        <taxon>Parasutterella</taxon>
    </lineage>
</organism>
<accession>A0A6I3S1Z0</accession>
<evidence type="ECO:0000313" key="2">
    <source>
        <dbReference type="Proteomes" id="UP000462362"/>
    </source>
</evidence>
<dbReference type="EMBL" id="WNCL01000026">
    <property type="protein sequence ID" value="MTU43695.1"/>
    <property type="molecule type" value="Genomic_DNA"/>
</dbReference>
<dbReference type="Proteomes" id="UP000462362">
    <property type="component" value="Unassembled WGS sequence"/>
</dbReference>
<sequence length="184" mass="22129">MLFRYCVPKAVSSTEFYPIPYYESVYLENQCFTIEADSQYQADEKAYRFLANLQKKHDLAYEKLLDEQGIRFRKREEIIERRPIYLRDLRRPGDLDTFGSQKDPKVWNEYRLNDYYRETELPENFQVSGYRYEQNPSGGQYRFFRQLTDHQFAYGLVFLLIVVLLILLLPQFRGLGMLDVLNLD</sequence>
<dbReference type="RefSeq" id="WP_118631290.1">
    <property type="nucleotide sequence ID" value="NZ_CAJUON010000016.1"/>
</dbReference>
<name>A0A6I3S1Z0_9BURK</name>
<comment type="caution">
    <text evidence="1">The sequence shown here is derived from an EMBL/GenBank/DDBJ whole genome shotgun (WGS) entry which is preliminary data.</text>
</comment>
<gene>
    <name evidence="1" type="ORF">GMD42_08680</name>
</gene>
<protein>
    <submittedName>
        <fullName evidence="1">Uncharacterized protein</fullName>
    </submittedName>
</protein>